<dbReference type="EMBL" id="BAABIQ010000043">
    <property type="protein sequence ID" value="GAA4802679.1"/>
    <property type="molecule type" value="Genomic_DNA"/>
</dbReference>
<evidence type="ECO:0000313" key="2">
    <source>
        <dbReference type="Proteomes" id="UP001501411"/>
    </source>
</evidence>
<comment type="caution">
    <text evidence="1">The sequence shown here is derived from an EMBL/GenBank/DDBJ whole genome shotgun (WGS) entry which is preliminary data.</text>
</comment>
<protein>
    <submittedName>
        <fullName evidence="1">Uncharacterized protein</fullName>
    </submittedName>
</protein>
<gene>
    <name evidence="1" type="ORF">GCM10023231_34520</name>
</gene>
<evidence type="ECO:0000313" key="1">
    <source>
        <dbReference type="EMBL" id="GAA4802679.1"/>
    </source>
</evidence>
<name>A0ABP9C2D2_9SPHI</name>
<organism evidence="1 2">
    <name type="scientific">Olivibacter ginsenosidimutans</name>
    <dbReference type="NCBI Taxonomy" id="1176537"/>
    <lineage>
        <taxon>Bacteria</taxon>
        <taxon>Pseudomonadati</taxon>
        <taxon>Bacteroidota</taxon>
        <taxon>Sphingobacteriia</taxon>
        <taxon>Sphingobacteriales</taxon>
        <taxon>Sphingobacteriaceae</taxon>
        <taxon>Olivibacter</taxon>
    </lineage>
</organism>
<sequence length="60" mass="6549">MPYNIPLAKSNKIIGEKVPTTDDHDRTKFAGIEALFCLVVTNVKNTGIEQQTGDADSSKK</sequence>
<accession>A0ABP9C2D2</accession>
<keyword evidence="2" id="KW-1185">Reference proteome</keyword>
<dbReference type="Proteomes" id="UP001501411">
    <property type="component" value="Unassembled WGS sequence"/>
</dbReference>
<proteinExistence type="predicted"/>
<reference evidence="2" key="1">
    <citation type="journal article" date="2019" name="Int. J. Syst. Evol. Microbiol.">
        <title>The Global Catalogue of Microorganisms (GCM) 10K type strain sequencing project: providing services to taxonomists for standard genome sequencing and annotation.</title>
        <authorList>
            <consortium name="The Broad Institute Genomics Platform"/>
            <consortium name="The Broad Institute Genome Sequencing Center for Infectious Disease"/>
            <person name="Wu L."/>
            <person name="Ma J."/>
        </authorList>
    </citation>
    <scope>NUCLEOTIDE SEQUENCE [LARGE SCALE GENOMIC DNA]</scope>
    <source>
        <strain evidence="2">JCM 18200</strain>
    </source>
</reference>